<evidence type="ECO:0000313" key="2">
    <source>
        <dbReference type="Proteomes" id="UP000261284"/>
    </source>
</evidence>
<proteinExistence type="predicted"/>
<accession>A0A3E1NCC7</accession>
<dbReference type="EMBL" id="QTJU01000019">
    <property type="protein sequence ID" value="RFM25590.1"/>
    <property type="molecule type" value="Genomic_DNA"/>
</dbReference>
<keyword evidence="2" id="KW-1185">Reference proteome</keyword>
<gene>
    <name evidence="1" type="ORF">DXN05_24235</name>
</gene>
<comment type="caution">
    <text evidence="1">The sequence shown here is derived from an EMBL/GenBank/DDBJ whole genome shotgun (WGS) entry which is preliminary data.</text>
</comment>
<sequence>MLTEIEYIQLFRDCVVDKDKYPVIDKVIDQLLQGRKVYTYIAKSIKYGENYVRLSHSLVSADAGLQQVLYPAGASFFTRYYADNTDSPFMPALGMGMGNVPFPSTGPANVALPQANNLFSVNPAVDAAMQQLVRVPRSLKNGSTGAEIPWYVIGLIHYIECGFSFKKHLYNGDPLTGKTVHYPPGRPLSSEVGDAPYSFVESAMDSLSFLHFNTQSNWRLPLLLHKLEQYNGMGYQRHTPPIHSPYLWSYSNQYQKGKFVEKKIKGHMKAIFEPDLVSKQVGLAVVLKRMTDRCIITIPMQ</sequence>
<protein>
    <submittedName>
        <fullName evidence="1">Uncharacterized protein</fullName>
    </submittedName>
</protein>
<dbReference type="Proteomes" id="UP000261284">
    <property type="component" value="Unassembled WGS sequence"/>
</dbReference>
<organism evidence="1 2">
    <name type="scientific">Deminuibacter soli</name>
    <dbReference type="NCBI Taxonomy" id="2291815"/>
    <lineage>
        <taxon>Bacteria</taxon>
        <taxon>Pseudomonadati</taxon>
        <taxon>Bacteroidota</taxon>
        <taxon>Chitinophagia</taxon>
        <taxon>Chitinophagales</taxon>
        <taxon>Chitinophagaceae</taxon>
        <taxon>Deminuibacter</taxon>
    </lineage>
</organism>
<dbReference type="AlphaFoldDB" id="A0A3E1NCC7"/>
<reference evidence="1 2" key="1">
    <citation type="submission" date="2018-08" db="EMBL/GenBank/DDBJ databases">
        <title>Chitinophagaceae sp. K23C18032701, a novel bacterium isolated from forest soil.</title>
        <authorList>
            <person name="Wang C."/>
        </authorList>
    </citation>
    <scope>NUCLEOTIDE SEQUENCE [LARGE SCALE GENOMIC DNA]</scope>
    <source>
        <strain evidence="1 2">K23C18032701</strain>
    </source>
</reference>
<name>A0A3E1NCC7_9BACT</name>
<dbReference type="RefSeq" id="WP_116849903.1">
    <property type="nucleotide sequence ID" value="NZ_QTJU01000019.1"/>
</dbReference>
<evidence type="ECO:0000313" key="1">
    <source>
        <dbReference type="EMBL" id="RFM25590.1"/>
    </source>
</evidence>
<dbReference type="OrthoDB" id="482757at2"/>